<evidence type="ECO:0000313" key="2">
    <source>
        <dbReference type="EMBL" id="KAK1758087.1"/>
    </source>
</evidence>
<evidence type="ECO:0000256" key="1">
    <source>
        <dbReference type="SAM" id="MobiDB-lite"/>
    </source>
</evidence>
<sequence length="429" mass="48281">MSEFKCVRKSDLLLSSPNISGVFRMFTNVEIFRSKVKPGDPAAARSTSRNVGLVARFPKSARKKSTRGKSARGKSARGKSARGKSTKALNKDAGGHGDNGQNLDIEGDGRAEHGPSFTSDPPICTEWYLENALERGFFVPEFQFFRNFEFSILNPDAARHAAIRASKEFPFIGDDLNLVLFTDGSWDSAESAQEYEPTGTGGFAIAFKNPGPGVRTGAEEAFGWKMSKAIDVNQTELMGITEAVSRASTIIADHSQRGVDVYRKTVRIFTDSQHCIRELKELAGRWMYDREETRLHSFMHPIFDSLARLADKLAEKDVRIHISWAPRNQTPLHCLADEHAGRAHSDKSYRETEKSQATASLESDCWKLYYVPPLAQIIDWEQRVWCKLRELERLDDMRINHPDEMSAGDMSRYEELAVELSDIYTPMSE</sequence>
<dbReference type="EMBL" id="MU839829">
    <property type="protein sequence ID" value="KAK1758087.1"/>
    <property type="molecule type" value="Genomic_DNA"/>
</dbReference>
<feature type="compositionally biased region" description="Basic residues" evidence="1">
    <location>
        <begin position="59"/>
        <end position="85"/>
    </location>
</feature>
<organism evidence="2 3">
    <name type="scientific">Echria macrotheca</name>
    <dbReference type="NCBI Taxonomy" id="438768"/>
    <lineage>
        <taxon>Eukaryota</taxon>
        <taxon>Fungi</taxon>
        <taxon>Dikarya</taxon>
        <taxon>Ascomycota</taxon>
        <taxon>Pezizomycotina</taxon>
        <taxon>Sordariomycetes</taxon>
        <taxon>Sordariomycetidae</taxon>
        <taxon>Sordariales</taxon>
        <taxon>Schizotheciaceae</taxon>
        <taxon>Echria</taxon>
    </lineage>
</organism>
<proteinExistence type="predicted"/>
<feature type="region of interest" description="Disordered" evidence="1">
    <location>
        <begin position="54"/>
        <end position="117"/>
    </location>
</feature>
<comment type="caution">
    <text evidence="2">The sequence shown here is derived from an EMBL/GenBank/DDBJ whole genome shotgun (WGS) entry which is preliminary data.</text>
</comment>
<keyword evidence="3" id="KW-1185">Reference proteome</keyword>
<evidence type="ECO:0000313" key="3">
    <source>
        <dbReference type="Proteomes" id="UP001239445"/>
    </source>
</evidence>
<dbReference type="GO" id="GO:0003676">
    <property type="term" value="F:nucleic acid binding"/>
    <property type="evidence" value="ECO:0007669"/>
    <property type="project" value="InterPro"/>
</dbReference>
<protein>
    <recommendedName>
        <fullName evidence="4">RNase H type-1 domain-containing protein</fullName>
    </recommendedName>
</protein>
<reference evidence="2" key="1">
    <citation type="submission" date="2023-06" db="EMBL/GenBank/DDBJ databases">
        <title>Genome-scale phylogeny and comparative genomics of the fungal order Sordariales.</title>
        <authorList>
            <consortium name="Lawrence Berkeley National Laboratory"/>
            <person name="Hensen N."/>
            <person name="Bonometti L."/>
            <person name="Westerberg I."/>
            <person name="Brannstrom I.O."/>
            <person name="Guillou S."/>
            <person name="Cros-Aarteil S."/>
            <person name="Calhoun S."/>
            <person name="Haridas S."/>
            <person name="Kuo A."/>
            <person name="Mondo S."/>
            <person name="Pangilinan J."/>
            <person name="Riley R."/>
            <person name="Labutti K."/>
            <person name="Andreopoulos B."/>
            <person name="Lipzen A."/>
            <person name="Chen C."/>
            <person name="Yanf M."/>
            <person name="Daum C."/>
            <person name="Ng V."/>
            <person name="Clum A."/>
            <person name="Steindorff A."/>
            <person name="Ohm R."/>
            <person name="Martin F."/>
            <person name="Silar P."/>
            <person name="Natvig D."/>
            <person name="Lalanne C."/>
            <person name="Gautier V."/>
            <person name="Ament-Velasquez S.L."/>
            <person name="Kruys A."/>
            <person name="Hutchinson M.I."/>
            <person name="Powell A.J."/>
            <person name="Barry K."/>
            <person name="Miller A.N."/>
            <person name="Grigoriev I.V."/>
            <person name="Debuchy R."/>
            <person name="Gladieux P."/>
            <person name="Thoren M.H."/>
            <person name="Johannesson H."/>
        </authorList>
    </citation>
    <scope>NUCLEOTIDE SEQUENCE</scope>
    <source>
        <strain evidence="2">PSN4</strain>
    </source>
</reference>
<dbReference type="SUPFAM" id="SSF53098">
    <property type="entry name" value="Ribonuclease H-like"/>
    <property type="match status" value="1"/>
</dbReference>
<dbReference type="InterPro" id="IPR036397">
    <property type="entry name" value="RNaseH_sf"/>
</dbReference>
<dbReference type="Gene3D" id="3.30.420.10">
    <property type="entry name" value="Ribonuclease H-like superfamily/Ribonuclease H"/>
    <property type="match status" value="1"/>
</dbReference>
<accession>A0AAJ0BHJ8</accession>
<dbReference type="AlphaFoldDB" id="A0AAJ0BHJ8"/>
<name>A0AAJ0BHJ8_9PEZI</name>
<dbReference type="Proteomes" id="UP001239445">
    <property type="component" value="Unassembled WGS sequence"/>
</dbReference>
<evidence type="ECO:0008006" key="4">
    <source>
        <dbReference type="Google" id="ProtNLM"/>
    </source>
</evidence>
<gene>
    <name evidence="2" type="ORF">QBC47DRAFT_440575</name>
</gene>
<dbReference type="InterPro" id="IPR012337">
    <property type="entry name" value="RNaseH-like_sf"/>
</dbReference>